<dbReference type="InterPro" id="IPR036457">
    <property type="entry name" value="PPM-type-like_dom_sf"/>
</dbReference>
<evidence type="ECO:0000313" key="4">
    <source>
        <dbReference type="EMBL" id="GAA0876818.1"/>
    </source>
</evidence>
<feature type="domain" description="PPM-type phosphatase" evidence="3">
    <location>
        <begin position="464"/>
        <end position="692"/>
    </location>
</feature>
<dbReference type="Pfam" id="PF07696">
    <property type="entry name" value="7TMR-DISMED2"/>
    <property type="match status" value="1"/>
</dbReference>
<evidence type="ECO:0000256" key="2">
    <source>
        <dbReference type="SAM" id="Phobius"/>
    </source>
</evidence>
<keyword evidence="2" id="KW-0812">Transmembrane</keyword>
<evidence type="ECO:0000259" key="3">
    <source>
        <dbReference type="SMART" id="SM00331"/>
    </source>
</evidence>
<dbReference type="PANTHER" id="PTHR43156:SF9">
    <property type="entry name" value="HAMP DOMAIN-CONTAINING PROTEIN"/>
    <property type="match status" value="1"/>
</dbReference>
<dbReference type="Gene3D" id="3.60.40.10">
    <property type="entry name" value="PPM-type phosphatase domain"/>
    <property type="match status" value="1"/>
</dbReference>
<dbReference type="PANTHER" id="PTHR43156">
    <property type="entry name" value="STAGE II SPORULATION PROTEIN E-RELATED"/>
    <property type="match status" value="1"/>
</dbReference>
<keyword evidence="5" id="KW-1185">Reference proteome</keyword>
<dbReference type="InterPro" id="IPR011623">
    <property type="entry name" value="7TMR_DISM_rcpt_extracell_dom1"/>
</dbReference>
<organism evidence="4 5">
    <name type="scientific">Wandonia haliotis</name>
    <dbReference type="NCBI Taxonomy" id="574963"/>
    <lineage>
        <taxon>Bacteria</taxon>
        <taxon>Pseudomonadati</taxon>
        <taxon>Bacteroidota</taxon>
        <taxon>Flavobacteriia</taxon>
        <taxon>Flavobacteriales</taxon>
        <taxon>Crocinitomicaceae</taxon>
        <taxon>Wandonia</taxon>
    </lineage>
</organism>
<protein>
    <recommendedName>
        <fullName evidence="3">PPM-type phosphatase domain-containing protein</fullName>
    </recommendedName>
</protein>
<dbReference type="InterPro" id="IPR052016">
    <property type="entry name" value="Bact_Sigma-Reg"/>
</dbReference>
<dbReference type="Gene3D" id="2.60.40.2380">
    <property type="match status" value="1"/>
</dbReference>
<dbReference type="SMART" id="SM00331">
    <property type="entry name" value="PP2C_SIG"/>
    <property type="match status" value="1"/>
</dbReference>
<dbReference type="InterPro" id="IPR011622">
    <property type="entry name" value="7TMR_DISM_rcpt_extracell_dom2"/>
</dbReference>
<feature type="transmembrane region" description="Helical" evidence="2">
    <location>
        <begin position="297"/>
        <end position="320"/>
    </location>
</feature>
<gene>
    <name evidence="4" type="ORF">GCM10009118_32280</name>
</gene>
<reference evidence="4 5" key="1">
    <citation type="journal article" date="2019" name="Int. J. Syst. Evol. Microbiol.">
        <title>The Global Catalogue of Microorganisms (GCM) 10K type strain sequencing project: providing services to taxonomists for standard genome sequencing and annotation.</title>
        <authorList>
            <consortium name="The Broad Institute Genomics Platform"/>
            <consortium name="The Broad Institute Genome Sequencing Center for Infectious Disease"/>
            <person name="Wu L."/>
            <person name="Ma J."/>
        </authorList>
    </citation>
    <scope>NUCLEOTIDE SEQUENCE [LARGE SCALE GENOMIC DNA]</scope>
    <source>
        <strain evidence="4 5">JCM 16083</strain>
    </source>
</reference>
<keyword evidence="2" id="KW-0472">Membrane</keyword>
<proteinExistence type="predicted"/>
<feature type="transmembrane region" description="Helical" evidence="2">
    <location>
        <begin position="332"/>
        <end position="352"/>
    </location>
</feature>
<name>A0ABN1MTZ0_9FLAO</name>
<comment type="caution">
    <text evidence="4">The sequence shown here is derived from an EMBL/GenBank/DDBJ whole genome shotgun (WGS) entry which is preliminary data.</text>
</comment>
<evidence type="ECO:0000256" key="1">
    <source>
        <dbReference type="ARBA" id="ARBA00022801"/>
    </source>
</evidence>
<dbReference type="SUPFAM" id="SSF81606">
    <property type="entry name" value="PP2C-like"/>
    <property type="match status" value="1"/>
</dbReference>
<dbReference type="Pfam" id="PF07695">
    <property type="entry name" value="7TMR-DISM_7TM"/>
    <property type="match status" value="1"/>
</dbReference>
<feature type="transmembrane region" description="Helical" evidence="2">
    <location>
        <begin position="243"/>
        <end position="262"/>
    </location>
</feature>
<feature type="transmembrane region" description="Helical" evidence="2">
    <location>
        <begin position="178"/>
        <end position="199"/>
    </location>
</feature>
<feature type="transmembrane region" description="Helical" evidence="2">
    <location>
        <begin position="274"/>
        <end position="291"/>
    </location>
</feature>
<sequence length="693" mass="79612">MYSQLSATTSPYISELVESPLEIEGEKLLYYHSATREFQLSEQTTPEDIVSAFSLYTKKSPNFGFAREDVWIAFIIENPHTRSISGYLQFDNPIIDVIDVYYWDQEDHKFKITGQTGDQRDFSMRSLDSRYPNVFTSLPAEQQSFFLIRLNNGGEQFHFGLSFQTSKTILEQDHFHQFFFGIYFGILLFVLLFNVFLYFSMKEKLSLYYIGYLFSLGILQLSLNGFGKEFVWTNSGFLANHINPLFASMGVFFLILFVRSFLQLKKILPKIDRSFVIISYVVLLNSVLSVIPNAHIYYFSVLAINVITLLLTLAIIPVALYAWKQHFKSARYFTLAFLVLIIAVSAFVLKNFGVIESNPFSDYGMQYGSALEVILLSVAIVDRFKQLREKAIKRLNEVNEFRKRINEELEIKIRERTREVVQQKQKIEGQHAELEFKNKEMVSSISYARRIQDAILPSLKKLDQSLPEYGILYIPRDIVAGDFYWLKNIRKDDQNYICFAVADCTGHGVPGAMMSVLCHNALNSALDEVDQVTPGKILDKVDELLKEDLSGTENQIRDGMDISLICWNTTTQEVFWAGANNALWIFSEHKDTIREVAPDKQAIGWGENKTPFTSHAVSLLPGDTLVLYTDGFADQFGGEKGKKYKSRNLKNYILNLQSSALPQLTDQLSEEFSEWKQQEEQVDDVCIMTVRLF</sequence>
<feature type="transmembrane region" description="Helical" evidence="2">
    <location>
        <begin position="206"/>
        <end position="223"/>
    </location>
</feature>
<dbReference type="InterPro" id="IPR001932">
    <property type="entry name" value="PPM-type_phosphatase-like_dom"/>
</dbReference>
<accession>A0ABN1MTZ0</accession>
<feature type="transmembrane region" description="Helical" evidence="2">
    <location>
        <begin position="364"/>
        <end position="384"/>
    </location>
</feature>
<keyword evidence="1" id="KW-0378">Hydrolase</keyword>
<evidence type="ECO:0000313" key="5">
    <source>
        <dbReference type="Proteomes" id="UP001501126"/>
    </source>
</evidence>
<keyword evidence="2" id="KW-1133">Transmembrane helix</keyword>
<dbReference type="EMBL" id="BAAAFH010000022">
    <property type="protein sequence ID" value="GAA0876818.1"/>
    <property type="molecule type" value="Genomic_DNA"/>
</dbReference>
<dbReference type="Proteomes" id="UP001501126">
    <property type="component" value="Unassembled WGS sequence"/>
</dbReference>
<dbReference type="Pfam" id="PF07228">
    <property type="entry name" value="SpoIIE"/>
    <property type="match status" value="1"/>
</dbReference>